<evidence type="ECO:0000256" key="6">
    <source>
        <dbReference type="ARBA" id="ARBA00023134"/>
    </source>
</evidence>
<dbReference type="GO" id="GO:0005737">
    <property type="term" value="C:cytoplasm"/>
    <property type="evidence" value="ECO:0007669"/>
    <property type="project" value="UniProtKB-SubCell"/>
</dbReference>
<dbReference type="GO" id="GO:0005525">
    <property type="term" value="F:GTP binding"/>
    <property type="evidence" value="ECO:0007669"/>
    <property type="project" value="UniProtKB-UniRule"/>
</dbReference>
<evidence type="ECO:0000256" key="5">
    <source>
        <dbReference type="ARBA" id="ARBA00022842"/>
    </source>
</evidence>
<dbReference type="InterPro" id="IPR013482">
    <property type="entry name" value="Molybde_CF_guanTrfase"/>
</dbReference>
<dbReference type="EC" id="2.7.7.77" evidence="8"/>
<feature type="binding site" evidence="8">
    <location>
        <begin position="10"/>
        <end position="12"/>
    </location>
    <ligand>
        <name>GTP</name>
        <dbReference type="ChEBI" id="CHEBI:37565"/>
    </ligand>
</feature>
<comment type="cofactor">
    <cofactor evidence="8">
        <name>Mg(2+)</name>
        <dbReference type="ChEBI" id="CHEBI:18420"/>
    </cofactor>
</comment>
<evidence type="ECO:0000313" key="10">
    <source>
        <dbReference type="EMBL" id="TXB71018.1"/>
    </source>
</evidence>
<name>A0A5C6S9E0_9RHOB</name>
<keyword evidence="7 8" id="KW-0501">Molybdenum cofactor biosynthesis</keyword>
<feature type="binding site" evidence="8">
    <location>
        <position position="102"/>
    </location>
    <ligand>
        <name>Mg(2+)</name>
        <dbReference type="ChEBI" id="CHEBI:18420"/>
    </ligand>
</feature>
<evidence type="ECO:0000256" key="8">
    <source>
        <dbReference type="HAMAP-Rule" id="MF_00316"/>
    </source>
</evidence>
<keyword evidence="10" id="KW-0548">Nucleotidyltransferase</keyword>
<dbReference type="CDD" id="cd02503">
    <property type="entry name" value="MobA"/>
    <property type="match status" value="1"/>
</dbReference>
<comment type="caution">
    <text evidence="10">The sequence shown here is derived from an EMBL/GenBank/DDBJ whole genome shotgun (WGS) entry which is preliminary data.</text>
</comment>
<comment type="catalytic activity">
    <reaction evidence="8">
        <text>Mo-molybdopterin + GTP + H(+) = Mo-molybdopterin guanine dinucleotide + diphosphate</text>
        <dbReference type="Rhea" id="RHEA:34243"/>
        <dbReference type="ChEBI" id="CHEBI:15378"/>
        <dbReference type="ChEBI" id="CHEBI:33019"/>
        <dbReference type="ChEBI" id="CHEBI:37565"/>
        <dbReference type="ChEBI" id="CHEBI:71302"/>
        <dbReference type="ChEBI" id="CHEBI:71310"/>
        <dbReference type="EC" id="2.7.7.77"/>
    </reaction>
</comment>
<dbReference type="GO" id="GO:0061603">
    <property type="term" value="F:molybdenum cofactor guanylyltransferase activity"/>
    <property type="evidence" value="ECO:0007669"/>
    <property type="project" value="UniProtKB-EC"/>
</dbReference>
<dbReference type="InterPro" id="IPR029044">
    <property type="entry name" value="Nucleotide-diphossugar_trans"/>
</dbReference>
<dbReference type="GO" id="GO:1902758">
    <property type="term" value="P:bis(molybdopterin guanine dinucleotide)molybdenum biosynthetic process"/>
    <property type="evidence" value="ECO:0007669"/>
    <property type="project" value="TreeGrafter"/>
</dbReference>
<evidence type="ECO:0000256" key="1">
    <source>
        <dbReference type="ARBA" id="ARBA00022490"/>
    </source>
</evidence>
<dbReference type="PANTHER" id="PTHR19136:SF81">
    <property type="entry name" value="MOLYBDENUM COFACTOR GUANYLYLTRANSFERASE"/>
    <property type="match status" value="1"/>
</dbReference>
<feature type="domain" description="MobA-like NTP transferase" evidence="9">
    <location>
        <begin position="7"/>
        <end position="163"/>
    </location>
</feature>
<comment type="subcellular location">
    <subcellularLocation>
        <location evidence="8">Cytoplasm</location>
    </subcellularLocation>
</comment>
<keyword evidence="6 8" id="KW-0342">GTP-binding</keyword>
<dbReference type="OrthoDB" id="9788394at2"/>
<evidence type="ECO:0000256" key="7">
    <source>
        <dbReference type="ARBA" id="ARBA00023150"/>
    </source>
</evidence>
<organism evidence="10 11">
    <name type="scientific">Paracoccus aurantiacus</name>
    <dbReference type="NCBI Taxonomy" id="2599412"/>
    <lineage>
        <taxon>Bacteria</taxon>
        <taxon>Pseudomonadati</taxon>
        <taxon>Pseudomonadota</taxon>
        <taxon>Alphaproteobacteria</taxon>
        <taxon>Rhodobacterales</taxon>
        <taxon>Paracoccaceae</taxon>
        <taxon>Paracoccus</taxon>
    </lineage>
</organism>
<dbReference type="Gene3D" id="3.90.550.10">
    <property type="entry name" value="Spore Coat Polysaccharide Biosynthesis Protein SpsA, Chain A"/>
    <property type="match status" value="1"/>
</dbReference>
<keyword evidence="11" id="KW-1185">Reference proteome</keyword>
<dbReference type="PANTHER" id="PTHR19136">
    <property type="entry name" value="MOLYBDENUM COFACTOR GUANYLYLTRANSFERASE"/>
    <property type="match status" value="1"/>
</dbReference>
<evidence type="ECO:0000313" key="11">
    <source>
        <dbReference type="Proteomes" id="UP000321562"/>
    </source>
</evidence>
<feature type="binding site" evidence="8">
    <location>
        <position position="23"/>
    </location>
    <ligand>
        <name>GTP</name>
        <dbReference type="ChEBI" id="CHEBI:37565"/>
    </ligand>
</feature>
<evidence type="ECO:0000256" key="2">
    <source>
        <dbReference type="ARBA" id="ARBA00022679"/>
    </source>
</evidence>
<gene>
    <name evidence="8 10" type="primary">mobA</name>
    <name evidence="10" type="ORF">FQV27_03995</name>
</gene>
<evidence type="ECO:0000256" key="4">
    <source>
        <dbReference type="ARBA" id="ARBA00022741"/>
    </source>
</evidence>
<dbReference type="HAMAP" id="MF_00316">
    <property type="entry name" value="MobA"/>
    <property type="match status" value="1"/>
</dbReference>
<keyword evidence="4 8" id="KW-0547">Nucleotide-binding</keyword>
<dbReference type="GO" id="GO:0046872">
    <property type="term" value="F:metal ion binding"/>
    <property type="evidence" value="ECO:0007669"/>
    <property type="project" value="UniProtKB-KW"/>
</dbReference>
<keyword evidence="1 8" id="KW-0963">Cytoplasm</keyword>
<dbReference type="NCBIfam" id="TIGR02665">
    <property type="entry name" value="molyb_mobA"/>
    <property type="match status" value="1"/>
</dbReference>
<reference evidence="10 11" key="1">
    <citation type="submission" date="2019-08" db="EMBL/GenBank/DDBJ databases">
        <authorList>
            <person name="Ye J."/>
        </authorList>
    </citation>
    <scope>NUCLEOTIDE SEQUENCE [LARGE SCALE GENOMIC DNA]</scope>
    <source>
        <strain evidence="10 11">TK008</strain>
    </source>
</reference>
<sequence>MIAPPPAVILAGGRARRMGGGDKVLLDLCGKPLLAHVIDRMQPQCGEMAISANGDATRFAAFGLPVLPDAVPDFPGPLAGILAGMEWAAARGAKVVISVAGDTPFLPATLIQALAEVAGPDGLALAAERVGENTRTHPVIGQWPVSLRHPLHEALLRGERKIMPFAQAHGARTTLFDADDTAFLNINTPQDLSRAVSAR</sequence>
<dbReference type="AlphaFoldDB" id="A0A5C6S9E0"/>
<keyword evidence="5 8" id="KW-0460">Magnesium</keyword>
<feature type="binding site" evidence="8">
    <location>
        <position position="102"/>
    </location>
    <ligand>
        <name>GTP</name>
        <dbReference type="ChEBI" id="CHEBI:37565"/>
    </ligand>
</feature>
<comment type="similarity">
    <text evidence="8">Belongs to the MobA family.</text>
</comment>
<dbReference type="SUPFAM" id="SSF53448">
    <property type="entry name" value="Nucleotide-diphospho-sugar transferases"/>
    <property type="match status" value="1"/>
</dbReference>
<keyword evidence="3 8" id="KW-0479">Metal-binding</keyword>
<dbReference type="EMBL" id="VOPL01000001">
    <property type="protein sequence ID" value="TXB71018.1"/>
    <property type="molecule type" value="Genomic_DNA"/>
</dbReference>
<evidence type="ECO:0000259" key="9">
    <source>
        <dbReference type="Pfam" id="PF12804"/>
    </source>
</evidence>
<protein>
    <recommendedName>
        <fullName evidence="8">Molybdenum cofactor guanylyltransferase</fullName>
        <shortName evidence="8">MoCo guanylyltransferase</shortName>
        <ecNumber evidence="8">2.7.7.77</ecNumber>
    </recommendedName>
    <alternativeName>
        <fullName evidence="8">GTP:molybdopterin guanylyltransferase</fullName>
    </alternativeName>
    <alternativeName>
        <fullName evidence="8">Mo-MPT guanylyltransferase</fullName>
    </alternativeName>
    <alternativeName>
        <fullName evidence="8">Molybdopterin guanylyltransferase</fullName>
    </alternativeName>
    <alternativeName>
        <fullName evidence="8">Molybdopterin-guanine dinucleotide synthase</fullName>
        <shortName evidence="8">MGD synthase</shortName>
    </alternativeName>
</protein>
<dbReference type="Pfam" id="PF12804">
    <property type="entry name" value="NTP_transf_3"/>
    <property type="match status" value="1"/>
</dbReference>
<keyword evidence="2 8" id="KW-0808">Transferase</keyword>
<feature type="binding site" evidence="8">
    <location>
        <position position="69"/>
    </location>
    <ligand>
        <name>GTP</name>
        <dbReference type="ChEBI" id="CHEBI:37565"/>
    </ligand>
</feature>
<comment type="function">
    <text evidence="8">Transfers a GMP moiety from GTP to Mo-molybdopterin (Mo-MPT) cofactor (Moco or molybdenum cofactor) to form Mo-molybdopterin guanine dinucleotide (Mo-MGD) cofactor.</text>
</comment>
<proteinExistence type="inferred from homology"/>
<evidence type="ECO:0000256" key="3">
    <source>
        <dbReference type="ARBA" id="ARBA00022723"/>
    </source>
</evidence>
<comment type="subunit">
    <text evidence="8">Monomer.</text>
</comment>
<comment type="caution">
    <text evidence="8">Lacks conserved residue(s) required for the propagation of feature annotation.</text>
</comment>
<dbReference type="RefSeq" id="WP_147096500.1">
    <property type="nucleotide sequence ID" value="NZ_JBHUFH010000002.1"/>
</dbReference>
<accession>A0A5C6S9E0</accession>
<comment type="domain">
    <text evidence="8">The N-terminal domain determines nucleotide recognition and specific binding, while the C-terminal domain determines the specific binding to the target protein.</text>
</comment>
<dbReference type="Proteomes" id="UP000321562">
    <property type="component" value="Unassembled WGS sequence"/>
</dbReference>
<dbReference type="InterPro" id="IPR025877">
    <property type="entry name" value="MobA-like_NTP_Trfase"/>
</dbReference>